<keyword evidence="1" id="KW-0472">Membrane</keyword>
<protein>
    <recommendedName>
        <fullName evidence="4">DUF4386 family protein</fullName>
    </recommendedName>
</protein>
<sequence>MNSYNVARFTAWNAIFGGLAACATLGLSVVVTGGDIEMVPHGPAMLALSAEGRNLFRWWMLADVLGFYLPFVAIGGYFLHTFREELGALREMIAIAVAVYIVCGVAGAVLQLSTLHPLAHVYASGDEGAKVAAAAVWTAIANATQNGFWWVEGPLVFFWTSIAARLLKQSGWRGSFLLHIVGWGFGVFFVCGFFPSLAAVTDAGETVGVLALPLWMLVFGWQLLRRAPTLAVPNVIRA</sequence>
<feature type="transmembrane region" description="Helical" evidence="1">
    <location>
        <begin position="147"/>
        <end position="164"/>
    </location>
</feature>
<feature type="transmembrane region" description="Helical" evidence="1">
    <location>
        <begin position="57"/>
        <end position="80"/>
    </location>
</feature>
<dbReference type="AlphaFoldDB" id="A0A0C4YHC2"/>
<keyword evidence="3" id="KW-1185">Reference proteome</keyword>
<reference evidence="2 3" key="1">
    <citation type="journal article" date="2015" name="Genome Announc.">
        <title>Complete Genome Sequence of Cupriavidus basilensis 4G11, Isolated from the Oak Ridge Field Research Center Site.</title>
        <authorList>
            <person name="Ray J."/>
            <person name="Waters R.J."/>
            <person name="Skerker J.M."/>
            <person name="Kuehl J.V."/>
            <person name="Price M.N."/>
            <person name="Huang J."/>
            <person name="Chakraborty R."/>
            <person name="Arkin A.P."/>
            <person name="Deutschbauer A."/>
        </authorList>
    </citation>
    <scope>NUCLEOTIDE SEQUENCE [LARGE SCALE GENOMIC DNA]</scope>
    <source>
        <strain evidence="2">4G11</strain>
    </source>
</reference>
<feature type="transmembrane region" description="Helical" evidence="1">
    <location>
        <begin position="206"/>
        <end position="224"/>
    </location>
</feature>
<gene>
    <name evidence="2" type="ORF">RR42_s0798</name>
</gene>
<name>A0A0C4YHC2_9BURK</name>
<keyword evidence="1" id="KW-0812">Transmembrane</keyword>
<dbReference type="RefSeq" id="WP_043357843.1">
    <property type="nucleotide sequence ID" value="NZ_CP010537.1"/>
</dbReference>
<evidence type="ECO:0008006" key="4">
    <source>
        <dbReference type="Google" id="ProtNLM"/>
    </source>
</evidence>
<dbReference type="EMBL" id="CP010537">
    <property type="protein sequence ID" value="AJG22388.1"/>
    <property type="molecule type" value="Genomic_DNA"/>
</dbReference>
<dbReference type="KEGG" id="cbw:RR42_s0798"/>
<dbReference type="STRING" id="68895.RR42_s0798"/>
<evidence type="ECO:0000256" key="1">
    <source>
        <dbReference type="SAM" id="Phobius"/>
    </source>
</evidence>
<proteinExistence type="predicted"/>
<keyword evidence="1" id="KW-1133">Transmembrane helix</keyword>
<feature type="transmembrane region" description="Helical" evidence="1">
    <location>
        <begin position="176"/>
        <end position="200"/>
    </location>
</feature>
<feature type="transmembrane region" description="Helical" evidence="1">
    <location>
        <begin position="92"/>
        <end position="112"/>
    </location>
</feature>
<dbReference type="OrthoDB" id="9031427at2"/>
<evidence type="ECO:0000313" key="3">
    <source>
        <dbReference type="Proteomes" id="UP000031843"/>
    </source>
</evidence>
<organism evidence="2 3">
    <name type="scientific">Cupriavidus basilensis</name>
    <dbReference type="NCBI Taxonomy" id="68895"/>
    <lineage>
        <taxon>Bacteria</taxon>
        <taxon>Pseudomonadati</taxon>
        <taxon>Pseudomonadota</taxon>
        <taxon>Betaproteobacteria</taxon>
        <taxon>Burkholderiales</taxon>
        <taxon>Burkholderiaceae</taxon>
        <taxon>Cupriavidus</taxon>
    </lineage>
</organism>
<evidence type="ECO:0000313" key="2">
    <source>
        <dbReference type="EMBL" id="AJG22388.1"/>
    </source>
</evidence>
<dbReference type="Proteomes" id="UP000031843">
    <property type="component" value="Chromosome secondary"/>
</dbReference>
<accession>A0A0C4YHC2</accession>